<dbReference type="Proteomes" id="UP000075683">
    <property type="component" value="Unassembled WGS sequence"/>
</dbReference>
<dbReference type="EMBL" id="LQYT01000072">
    <property type="protein sequence ID" value="KYD15168.1"/>
    <property type="molecule type" value="Genomic_DNA"/>
</dbReference>
<comment type="caution">
    <text evidence="2">The sequence shown here is derived from an EMBL/GenBank/DDBJ whole genome shotgun (WGS) entry which is preliminary data.</text>
</comment>
<accession>A0A150LSB9</accession>
<reference evidence="2 3" key="1">
    <citation type="submission" date="2016-01" db="EMBL/GenBank/DDBJ databases">
        <title>Draft Genome Sequences of Seven Thermophilic Sporeformers Isolated from Foods.</title>
        <authorList>
            <person name="Berendsen E.M."/>
            <person name="Wells-Bennik M.H."/>
            <person name="Krawcyk A.O."/>
            <person name="De Jong A."/>
            <person name="Holsappel S."/>
            <person name="Eijlander R.T."/>
            <person name="Kuipers O.P."/>
        </authorList>
    </citation>
    <scope>NUCLEOTIDE SEQUENCE [LARGE SCALE GENOMIC DNA]</scope>
    <source>
        <strain evidence="2 3">B4135</strain>
    </source>
</reference>
<evidence type="ECO:0000256" key="1">
    <source>
        <dbReference type="SAM" id="Phobius"/>
    </source>
</evidence>
<name>A0A150LSB9_9BACI</name>
<dbReference type="STRING" id="301148.B4135_2736"/>
<evidence type="ECO:0000313" key="3">
    <source>
        <dbReference type="Proteomes" id="UP000075683"/>
    </source>
</evidence>
<organism evidence="2 3">
    <name type="scientific">Caldibacillus debilis</name>
    <dbReference type="NCBI Taxonomy" id="301148"/>
    <lineage>
        <taxon>Bacteria</taxon>
        <taxon>Bacillati</taxon>
        <taxon>Bacillota</taxon>
        <taxon>Bacilli</taxon>
        <taxon>Bacillales</taxon>
        <taxon>Bacillaceae</taxon>
        <taxon>Caldibacillus</taxon>
    </lineage>
</organism>
<proteinExistence type="predicted"/>
<evidence type="ECO:0000313" key="2">
    <source>
        <dbReference type="EMBL" id="KYD15168.1"/>
    </source>
</evidence>
<keyword evidence="1" id="KW-0812">Transmembrane</keyword>
<feature type="transmembrane region" description="Helical" evidence="1">
    <location>
        <begin position="23"/>
        <end position="41"/>
    </location>
</feature>
<dbReference type="AlphaFoldDB" id="A0A150LSB9"/>
<protein>
    <submittedName>
        <fullName evidence="2">Uncharacterized protein</fullName>
    </submittedName>
</protein>
<keyword evidence="1" id="KW-0472">Membrane</keyword>
<sequence>MNDLGWISVRTRILFSLFLLKDFYKLFIEGILIYTYKILVLSR</sequence>
<keyword evidence="1" id="KW-1133">Transmembrane helix</keyword>
<gene>
    <name evidence="2" type="ORF">B4135_2736</name>
</gene>